<evidence type="ECO:0000256" key="5">
    <source>
        <dbReference type="ARBA" id="ARBA00022741"/>
    </source>
</evidence>
<feature type="coiled-coil region" evidence="10">
    <location>
        <begin position="1933"/>
        <end position="1960"/>
    </location>
</feature>
<dbReference type="Pfam" id="PF00225">
    <property type="entry name" value="Kinesin"/>
    <property type="match status" value="1"/>
</dbReference>
<keyword evidence="4" id="KW-0493">Microtubule</keyword>
<dbReference type="Ensembl" id="ENSACAT00000011109.4">
    <property type="protein sequence ID" value="ENSACAP00000010883.3"/>
    <property type="gene ID" value="ENSACAG00000011013.4"/>
</dbReference>
<feature type="region of interest" description="Disordered" evidence="11">
    <location>
        <begin position="878"/>
        <end position="1047"/>
    </location>
</feature>
<dbReference type="Proteomes" id="UP000001646">
    <property type="component" value="Chromosome 1"/>
</dbReference>
<sequence>MPPGVAEGSPRRDSPPSLELPARKRLLQPPPPPPPLEERCASRPPPEGAGAAAGTEPGHLERAAGGGRGAGGGWCRSCQAKLAELRRQALKLAAGHNSLAPLDPQLSALIFDKLQVPEYLQKPRSEGENRCDVCAAHLNQLKQEAIQVIHKLDQVNCQEVVDPTQSAVAMATMLPRLTSQNVVTVSSQRDLSLVAGQVGRQPGKAASLFSGPEKKKGLGWPQGTGGFPNSSVQVTVAPSGLSGALSSVTIQAQQYLEGMWSISRVNSFLPQSCLEATTGECGKEGSNVQVTSGQNNCNPTGAGNSQSLVTPAGVSAGTSAAASFFIRAAQKLNLSSKRKKHHTSLLHPHDFSIYATNFSGILQLCPPPAPPCLLRAVSKVKDNPGIGKVKVMVRICPSEGTHDTSESMSFLKVDPRKKQITLYDPSTNGPSNAGHRRGAVAVPKMFAFDAVFPQDASQAEVCSGTVAEVIQSVVNGADGCIFCFGHVKLGKSYTMFGKDSSTQSLGIVPCAISWLFKLINERKEKTGTRFSIRVSAVEISGKDENLQDLLAEVATGSLQDGQSPGVYLREDPICGTQLQNQSELRAPTAEKAAFFLDAALAARSTSKPGCDEEDRRNSHMFFTLHVYQYRMEKSGKGGMSGGRSRLHLIDLGSCEKMLSKIRDGAGPLCLSLSALGSVILALINGAKHVPYKDNKLTMLLRESLGNINCRTTMLAHISDSPANYAESLTTIQLASRIHRMRKKKSKYASSSSGGESSCEEGHIRRPHLRPFHPRTVALDPDIPILNLSSEPDYSSSSEQSCDTVIYVGPNGTALSDRELTDNEGPPEFVPIIPSLNKKKCKENVGLLRSSDKDHFKCNTFAELQERLDCIDGSEEPVMFPGGEISPSSSNGTVPLSAENGLSKPKLSPPPGGSKTSAVPETGSPKKGHSLYVQHNGACPEKKIPPLKSDHVKPQAKPEGKRTDSDEEKEVVTESSQLSKCNGIKGQESNQVVEPVVKEKSSYVKRPLPSPAPPPPHQQESPLKSNPTQLKFDHSNAVRTPPVGMSKQVASELEPNTEGNRFSGTSNTEHQGDGIEVHRFRSSFRGKCFDRDILTTTVTLQQPVELNGEDELVFTVVEELSISGILDNGRPSSIISFNSDCSLQALASGSRPVSIISSINDEFDAYTSQVAATGVNIDIVVPFAEGPFSSSSRRSSISSWLSEVSICTIESEGRQGSDGFLAQSSYSCSKSVEPFNLGSPNVPLPLKATLNDSGFCFSELDSGSINSSKASSGANSNSQNSDLTKASQTLCITEQSSKVRPSNSQNTSVIETIHSSLPRRTKTTSSSTHNNSTLSNYKELQKSHVMFEDPWLLRTEANAADPLSSPNIHTPSTEKQSAKSTQQFGDLVRPTKSQTMLACSQRVVDGCEMASKSSSGTAKKSEPLTKMPQLRRGATTLGVVPVSYNNSVTADRGSSEAGFATSSLKKKVQQKASLLPRPNGIVPPMPPVRKSSLEQKNGGITSGSGKTVGLDPARAFTAKNEDEVDLRLRAGSCASENVNSRCNLKGDHSLPKATSSLKSKASKSEAIHRYGSHMSLERCDSLISVGSKVNPNKENGGGSINNGRNGRLVPRLGVPHVASGLTSPPSYTTPLPCKNSQAKSVASQKGVASGNKSRGLSASGSKSLSSSVKSLAQPAGKASNAQLSGKTAPRSMQGVTGKPGRGTIMGTKQAIRAANTRVNELASGSSAKMSHFRGSTDSDSGNDSGINLSDEKSQILMLPSPYSKITAPRRPQRYSSGHGSDNSSVLSGELPPAMGRTALFYHSGGSSGYESMIRDSEATGSASSAHDSMSESGMSSPGRMRSLRSPKKRSTGFQRRRLIPAPLPESTSLGRKQNVAAQWVDLPPLPGTLKEPFEIKVYEIDDVERLQRHRQEESEPFQDVEKGLIYFNTKLKILERRHQRIKEVKAKHELLKDEMEETKCRLMLDPSKWKGEFEVDPDLDKESQDYLEALEQVTDELEQCVNLCKSHVMIVTCFDIGVICDAQDGVREVEV</sequence>
<dbReference type="CDD" id="cd00106">
    <property type="entry name" value="KISc"/>
    <property type="match status" value="1"/>
</dbReference>
<dbReference type="GO" id="GO:2001222">
    <property type="term" value="P:regulation of neuron migration"/>
    <property type="evidence" value="ECO:0007669"/>
    <property type="project" value="Ensembl"/>
</dbReference>
<feature type="region of interest" description="Disordered" evidence="11">
    <location>
        <begin position="1361"/>
        <end position="1382"/>
    </location>
</feature>
<comment type="similarity">
    <text evidence="9">Belongs to the TRAFAC class myosin-kinesin ATPase superfamily. Kinesin family.</text>
</comment>
<feature type="compositionally biased region" description="Low complexity" evidence="11">
    <location>
        <begin position="1734"/>
        <end position="1747"/>
    </location>
</feature>
<dbReference type="SUPFAM" id="SSF52540">
    <property type="entry name" value="P-loop containing nucleoside triphosphate hydrolases"/>
    <property type="match status" value="1"/>
</dbReference>
<reference evidence="13" key="2">
    <citation type="submission" date="2025-08" db="UniProtKB">
        <authorList>
            <consortium name="Ensembl"/>
        </authorList>
    </citation>
    <scope>IDENTIFICATION</scope>
</reference>
<keyword evidence="6 9" id="KW-0067">ATP-binding</keyword>
<feature type="compositionally biased region" description="Low complexity" evidence="11">
    <location>
        <begin position="1819"/>
        <end position="1839"/>
    </location>
</feature>
<feature type="compositionally biased region" description="Polar residues" evidence="11">
    <location>
        <begin position="1772"/>
        <end position="1785"/>
    </location>
</feature>
<feature type="compositionally biased region" description="Polar residues" evidence="11">
    <location>
        <begin position="1493"/>
        <end position="1504"/>
    </location>
</feature>
<dbReference type="PROSITE" id="PS50067">
    <property type="entry name" value="KINESIN_MOTOR_2"/>
    <property type="match status" value="1"/>
</dbReference>
<feature type="domain" description="Kinesin motor" evidence="12">
    <location>
        <begin position="388"/>
        <end position="740"/>
    </location>
</feature>
<feature type="compositionally biased region" description="Polar residues" evidence="11">
    <location>
        <begin position="1633"/>
        <end position="1642"/>
    </location>
</feature>
<dbReference type="InterPro" id="IPR027417">
    <property type="entry name" value="P-loop_NTPase"/>
</dbReference>
<dbReference type="GO" id="GO:0001560">
    <property type="term" value="P:regulation of cell growth by extracellular stimulus"/>
    <property type="evidence" value="ECO:0007669"/>
    <property type="project" value="Ensembl"/>
</dbReference>
<dbReference type="CTD" id="26153"/>
<gene>
    <name evidence="13" type="primary">KIF26A</name>
</gene>
<feature type="compositionally biased region" description="Low complexity" evidence="11">
    <location>
        <begin position="48"/>
        <end position="57"/>
    </location>
</feature>
<comment type="subcellular location">
    <subcellularLocation>
        <location evidence="1">Cytoplasm</location>
        <location evidence="1">Cytoskeleton</location>
    </subcellularLocation>
</comment>
<evidence type="ECO:0000313" key="14">
    <source>
        <dbReference type="Proteomes" id="UP000001646"/>
    </source>
</evidence>
<evidence type="ECO:0000256" key="9">
    <source>
        <dbReference type="PROSITE-ProRule" id="PRU00283"/>
    </source>
</evidence>
<keyword evidence="10" id="KW-0175">Coiled coil</keyword>
<proteinExistence type="inferred from homology"/>
<evidence type="ECO:0000256" key="11">
    <source>
        <dbReference type="SAM" id="MobiDB-lite"/>
    </source>
</evidence>
<feature type="compositionally biased region" description="Polar residues" evidence="11">
    <location>
        <begin position="1363"/>
        <end position="1382"/>
    </location>
</feature>
<dbReference type="GO" id="GO:0010975">
    <property type="term" value="P:regulation of neuron projection development"/>
    <property type="evidence" value="ECO:0007669"/>
    <property type="project" value="Ensembl"/>
</dbReference>
<evidence type="ECO:0000256" key="4">
    <source>
        <dbReference type="ARBA" id="ARBA00022701"/>
    </source>
</evidence>
<evidence type="ECO:0000256" key="8">
    <source>
        <dbReference type="ARBA" id="ARBA00023212"/>
    </source>
</evidence>
<evidence type="ECO:0000256" key="7">
    <source>
        <dbReference type="ARBA" id="ARBA00023175"/>
    </source>
</evidence>
<dbReference type="GeneTree" id="ENSGT00940000159075"/>
<keyword evidence="5 9" id="KW-0547">Nucleotide-binding</keyword>
<dbReference type="InterPro" id="IPR001752">
    <property type="entry name" value="Kinesin_motor_dom"/>
</dbReference>
<keyword evidence="3" id="KW-0597">Phosphoprotein</keyword>
<feature type="compositionally biased region" description="Pro residues" evidence="11">
    <location>
        <begin position="1007"/>
        <end position="1016"/>
    </location>
</feature>
<feature type="compositionally biased region" description="Basic and acidic residues" evidence="11">
    <location>
        <begin position="939"/>
        <end position="963"/>
    </location>
</feature>
<evidence type="ECO:0000256" key="6">
    <source>
        <dbReference type="ARBA" id="ARBA00022840"/>
    </source>
</evidence>
<dbReference type="Gene3D" id="3.40.850.10">
    <property type="entry name" value="Kinesin motor domain"/>
    <property type="match status" value="1"/>
</dbReference>
<dbReference type="Bgee" id="ENSACAG00000011013">
    <property type="expression patterns" value="Expressed in embryonic post-anal tail and 10 other cell types or tissues"/>
</dbReference>
<dbReference type="FunFam" id="3.40.850.10:FF:000015">
    <property type="entry name" value="Kinesin family member 26A"/>
    <property type="match status" value="1"/>
</dbReference>
<dbReference type="InterPro" id="IPR027640">
    <property type="entry name" value="Kinesin-like_fam"/>
</dbReference>
<feature type="compositionally biased region" description="Low complexity" evidence="11">
    <location>
        <begin position="1651"/>
        <end position="1671"/>
    </location>
</feature>
<dbReference type="SMART" id="SM00129">
    <property type="entry name" value="KISc"/>
    <property type="match status" value="1"/>
</dbReference>
<keyword evidence="7 9" id="KW-0505">Motor protein</keyword>
<dbReference type="GO" id="GO:0007018">
    <property type="term" value="P:microtubule-based movement"/>
    <property type="evidence" value="ECO:0007669"/>
    <property type="project" value="InterPro"/>
</dbReference>
<evidence type="ECO:0000256" key="1">
    <source>
        <dbReference type="ARBA" id="ARBA00004245"/>
    </source>
</evidence>
<accession>G1KKU6</accession>
<dbReference type="GO" id="GO:0008017">
    <property type="term" value="F:microtubule binding"/>
    <property type="evidence" value="ECO:0007669"/>
    <property type="project" value="Ensembl"/>
</dbReference>
<feature type="region of interest" description="Disordered" evidence="11">
    <location>
        <begin position="1"/>
        <end position="71"/>
    </location>
</feature>
<evidence type="ECO:0000256" key="2">
    <source>
        <dbReference type="ARBA" id="ARBA00022490"/>
    </source>
</evidence>
<dbReference type="HOGENOM" id="CLU_002423_0_0_1"/>
<keyword evidence="8" id="KW-0206">Cytoskeleton</keyword>
<feature type="compositionally biased region" description="Low complexity" evidence="11">
    <location>
        <begin position="1322"/>
        <end position="1334"/>
    </location>
</feature>
<protein>
    <submittedName>
        <fullName evidence="13">Kinesin family member 26A</fullName>
    </submittedName>
</protein>
<reference evidence="13" key="3">
    <citation type="submission" date="2025-09" db="UniProtKB">
        <authorList>
            <consortium name="Ensembl"/>
        </authorList>
    </citation>
    <scope>IDENTIFICATION</scope>
</reference>
<dbReference type="STRING" id="28377.ENSACAP00000010883"/>
<dbReference type="InParanoid" id="G1KKU6"/>
<feature type="region of interest" description="Disordered" evidence="11">
    <location>
        <begin position="1293"/>
        <end position="1335"/>
    </location>
</feature>
<keyword evidence="2" id="KW-0963">Cytoplasm</keyword>
<dbReference type="GO" id="GO:0021987">
    <property type="term" value="P:cerebral cortex development"/>
    <property type="evidence" value="ECO:0007669"/>
    <property type="project" value="Ensembl"/>
</dbReference>
<feature type="region of interest" description="Disordered" evidence="11">
    <location>
        <begin position="1052"/>
        <end position="1071"/>
    </location>
</feature>
<dbReference type="PRINTS" id="PR00380">
    <property type="entry name" value="KINESINHEAVY"/>
</dbReference>
<feature type="compositionally biased region" description="Low complexity" evidence="11">
    <location>
        <begin position="1620"/>
        <end position="1631"/>
    </location>
</feature>
<feature type="region of interest" description="Disordered" evidence="11">
    <location>
        <begin position="1721"/>
        <end position="1789"/>
    </location>
</feature>
<feature type="region of interest" description="Disordered" evidence="11">
    <location>
        <begin position="1537"/>
        <end position="1564"/>
    </location>
</feature>
<dbReference type="InterPro" id="IPR036961">
    <property type="entry name" value="Kinesin_motor_dom_sf"/>
</dbReference>
<dbReference type="KEGG" id="acs:100558835"/>
<feature type="region of interest" description="Disordered" evidence="11">
    <location>
        <begin position="1586"/>
        <end position="1702"/>
    </location>
</feature>
<feature type="compositionally biased region" description="Polar residues" evidence="11">
    <location>
        <begin position="1293"/>
        <end position="1313"/>
    </location>
</feature>
<dbReference type="GeneID" id="100558835"/>
<feature type="compositionally biased region" description="Polar residues" evidence="11">
    <location>
        <begin position="1056"/>
        <end position="1068"/>
    </location>
</feature>
<evidence type="ECO:0000256" key="10">
    <source>
        <dbReference type="SAM" id="Coils"/>
    </source>
</evidence>
<reference evidence="13 14" key="1">
    <citation type="submission" date="2009-12" db="EMBL/GenBank/DDBJ databases">
        <title>The Genome Sequence of Anolis carolinensis (Green Anole Lizard).</title>
        <authorList>
            <consortium name="The Genome Sequencing Platform"/>
            <person name="Di Palma F."/>
            <person name="Alfoldi J."/>
            <person name="Heiman D."/>
            <person name="Young S."/>
            <person name="Grabherr M."/>
            <person name="Johnson J."/>
            <person name="Lander E.S."/>
            <person name="Lindblad-Toh K."/>
        </authorList>
    </citation>
    <scope>NUCLEOTIDE SEQUENCE [LARGE SCALE GENOMIC DNA]</scope>
    <source>
        <strain evidence="13 14">JBL SC #1</strain>
    </source>
</reference>
<dbReference type="PANTHER" id="PTHR21608:SF6">
    <property type="entry name" value="KINESIN-LIKE PROTEIN KIF26A"/>
    <property type="match status" value="1"/>
</dbReference>
<dbReference type="GO" id="GO:0048484">
    <property type="term" value="P:enteric nervous system development"/>
    <property type="evidence" value="ECO:0007669"/>
    <property type="project" value="Ensembl"/>
</dbReference>
<name>G1KKU6_ANOCA</name>
<dbReference type="GO" id="GO:0009968">
    <property type="term" value="P:negative regulation of signal transduction"/>
    <property type="evidence" value="ECO:0007669"/>
    <property type="project" value="Ensembl"/>
</dbReference>
<dbReference type="OrthoDB" id="8862460at2759"/>
<evidence type="ECO:0000256" key="3">
    <source>
        <dbReference type="ARBA" id="ARBA00022553"/>
    </source>
</evidence>
<feature type="binding site" evidence="9">
    <location>
        <begin position="485"/>
        <end position="492"/>
    </location>
    <ligand>
        <name>ATP</name>
        <dbReference type="ChEBI" id="CHEBI:30616"/>
    </ligand>
</feature>
<evidence type="ECO:0000313" key="13">
    <source>
        <dbReference type="Ensembl" id="ENSACAP00000010883.3"/>
    </source>
</evidence>
<dbReference type="GO" id="GO:0005524">
    <property type="term" value="F:ATP binding"/>
    <property type="evidence" value="ECO:0007669"/>
    <property type="project" value="UniProtKB-UniRule"/>
</dbReference>
<keyword evidence="14" id="KW-1185">Reference proteome</keyword>
<dbReference type="GO" id="GO:0005874">
    <property type="term" value="C:microtubule"/>
    <property type="evidence" value="ECO:0007669"/>
    <property type="project" value="UniProtKB-KW"/>
</dbReference>
<dbReference type="InterPro" id="IPR057090">
    <property type="entry name" value="HTH_KIF26A_B_1st"/>
</dbReference>
<feature type="region of interest" description="Disordered" evidence="11">
    <location>
        <begin position="1814"/>
        <end position="1866"/>
    </location>
</feature>
<dbReference type="eggNOG" id="KOG4280">
    <property type="taxonomic scope" value="Eukaryota"/>
</dbReference>
<evidence type="ECO:0000259" key="12">
    <source>
        <dbReference type="PROSITE" id="PS50067"/>
    </source>
</evidence>
<feature type="region of interest" description="Disordered" evidence="11">
    <location>
        <begin position="742"/>
        <end position="762"/>
    </location>
</feature>
<dbReference type="Pfam" id="PF23081">
    <property type="entry name" value="HTH_KIF26A_B_1st"/>
    <property type="match status" value="1"/>
</dbReference>
<feature type="compositionally biased region" description="Basic residues" evidence="11">
    <location>
        <begin position="1840"/>
        <end position="1857"/>
    </location>
</feature>
<organism evidence="13 14">
    <name type="scientific">Anolis carolinensis</name>
    <name type="common">Green anole</name>
    <name type="synonym">American chameleon</name>
    <dbReference type="NCBI Taxonomy" id="28377"/>
    <lineage>
        <taxon>Eukaryota</taxon>
        <taxon>Metazoa</taxon>
        <taxon>Chordata</taxon>
        <taxon>Craniata</taxon>
        <taxon>Vertebrata</taxon>
        <taxon>Euteleostomi</taxon>
        <taxon>Lepidosauria</taxon>
        <taxon>Squamata</taxon>
        <taxon>Bifurcata</taxon>
        <taxon>Unidentata</taxon>
        <taxon>Episquamata</taxon>
        <taxon>Toxicofera</taxon>
        <taxon>Iguania</taxon>
        <taxon>Dactyloidae</taxon>
        <taxon>Anolis</taxon>
    </lineage>
</organism>
<feature type="region of interest" description="Disordered" evidence="11">
    <location>
        <begin position="1470"/>
        <end position="1507"/>
    </location>
</feature>
<dbReference type="PANTHER" id="PTHR21608">
    <property type="entry name" value="KINESIN-LIKE PROTEIN CG14535"/>
    <property type="match status" value="1"/>
</dbReference>
<dbReference type="GO" id="GO:0003777">
    <property type="term" value="F:microtubule motor activity"/>
    <property type="evidence" value="ECO:0007669"/>
    <property type="project" value="InterPro"/>
</dbReference>